<evidence type="ECO:0000259" key="6">
    <source>
        <dbReference type="Pfam" id="PF01243"/>
    </source>
</evidence>
<protein>
    <submittedName>
        <fullName evidence="8">Pyridoxamine 5'-phosphate oxidase</fullName>
    </submittedName>
</protein>
<keyword evidence="2" id="KW-0285">Flavoprotein</keyword>
<dbReference type="EMBL" id="BOPO01000083">
    <property type="protein sequence ID" value="GIL28992.1"/>
    <property type="molecule type" value="Genomic_DNA"/>
</dbReference>
<dbReference type="PIRSF" id="PIRSF000190">
    <property type="entry name" value="Pyd_amn-ph_oxd"/>
    <property type="match status" value="1"/>
</dbReference>
<evidence type="ECO:0000256" key="3">
    <source>
        <dbReference type="ARBA" id="ARBA00022643"/>
    </source>
</evidence>
<reference evidence="9" key="1">
    <citation type="journal article" date="2021" name="Int. J. Syst. Evol. Microbiol.">
        <title>Actinocatenispora comari sp. nov., an endophytic actinomycete isolated from aerial parts of Comarum salesowianum.</title>
        <authorList>
            <person name="Oyunbileg N."/>
            <person name="Iizaka Y."/>
            <person name="Hamada M."/>
            <person name="Davaapurev B.O."/>
            <person name="Fukumoto A."/>
            <person name="Tsetseg B."/>
            <person name="Kato F."/>
            <person name="Tamura T."/>
            <person name="Batkhuu J."/>
            <person name="Anzai Y."/>
        </authorList>
    </citation>
    <scope>NUCLEOTIDE SEQUENCE [LARGE SCALE GENOMIC DNA]</scope>
    <source>
        <strain evidence="9">NUM-2625</strain>
    </source>
</reference>
<dbReference type="GO" id="GO:0008615">
    <property type="term" value="P:pyridoxine biosynthetic process"/>
    <property type="evidence" value="ECO:0007669"/>
    <property type="project" value="InterPro"/>
</dbReference>
<feature type="binding site" evidence="5">
    <location>
        <position position="99"/>
    </location>
    <ligand>
        <name>FMN</name>
        <dbReference type="ChEBI" id="CHEBI:58210"/>
    </ligand>
</feature>
<comment type="caution">
    <text evidence="8">The sequence shown here is derived from an EMBL/GenBank/DDBJ whole genome shotgun (WGS) entry which is preliminary data.</text>
</comment>
<feature type="binding site" evidence="5">
    <location>
        <begin position="77"/>
        <end position="82"/>
    </location>
    <ligand>
        <name>FMN</name>
        <dbReference type="ChEBI" id="CHEBI:58210"/>
    </ligand>
</feature>
<proteinExistence type="inferred from homology"/>
<feature type="binding site" evidence="5">
    <location>
        <begin position="156"/>
        <end position="157"/>
    </location>
    <ligand>
        <name>FMN</name>
        <dbReference type="ChEBI" id="CHEBI:58210"/>
    </ligand>
</feature>
<keyword evidence="9" id="KW-1185">Reference proteome</keyword>
<gene>
    <name evidence="8" type="ORF">NUM_42460</name>
</gene>
<dbReference type="SUPFAM" id="SSF50475">
    <property type="entry name" value="FMN-binding split barrel"/>
    <property type="match status" value="1"/>
</dbReference>
<dbReference type="NCBIfam" id="NF004231">
    <property type="entry name" value="PRK05679.1"/>
    <property type="match status" value="1"/>
</dbReference>
<evidence type="ECO:0000313" key="8">
    <source>
        <dbReference type="EMBL" id="GIL28992.1"/>
    </source>
</evidence>
<feature type="binding site" evidence="5">
    <location>
        <position position="201"/>
    </location>
    <ligand>
        <name>FMN</name>
        <dbReference type="ChEBI" id="CHEBI:58210"/>
    </ligand>
</feature>
<feature type="binding site" evidence="5">
    <location>
        <position position="121"/>
    </location>
    <ligand>
        <name>FMN</name>
        <dbReference type="ChEBI" id="CHEBI:58210"/>
    </ligand>
</feature>
<dbReference type="Gene3D" id="2.30.110.10">
    <property type="entry name" value="Electron Transport, Fmn-binding Protein, Chain A"/>
    <property type="match status" value="1"/>
</dbReference>
<evidence type="ECO:0000259" key="7">
    <source>
        <dbReference type="Pfam" id="PF10590"/>
    </source>
</evidence>
<comment type="cofactor">
    <cofactor evidence="5">
        <name>FMN</name>
        <dbReference type="ChEBI" id="CHEBI:58210"/>
    </cofactor>
    <text evidence="5">Binds 1 FMN per subunit.</text>
</comment>
<evidence type="ECO:0000256" key="1">
    <source>
        <dbReference type="ARBA" id="ARBA00007301"/>
    </source>
</evidence>
<dbReference type="GO" id="GO:0004733">
    <property type="term" value="F:pyridoxamine phosphate oxidase activity"/>
    <property type="evidence" value="ECO:0007669"/>
    <property type="project" value="InterPro"/>
</dbReference>
<evidence type="ECO:0000256" key="5">
    <source>
        <dbReference type="PIRSR" id="PIRSR000190-2"/>
    </source>
</evidence>
<feature type="domain" description="Pyridoxamine 5'-phosphate oxidase N-terminal" evidence="6">
    <location>
        <begin position="49"/>
        <end position="162"/>
    </location>
</feature>
<dbReference type="GO" id="GO:0010181">
    <property type="term" value="F:FMN binding"/>
    <property type="evidence" value="ECO:0007669"/>
    <property type="project" value="InterPro"/>
</dbReference>
<dbReference type="InterPro" id="IPR019576">
    <property type="entry name" value="Pyridoxamine_oxidase_dimer_C"/>
</dbReference>
<feature type="domain" description="Pyridoxine 5'-phosphate oxidase dimerisation C-terminal" evidence="7">
    <location>
        <begin position="189"/>
        <end position="228"/>
    </location>
</feature>
<dbReference type="PANTHER" id="PTHR10851">
    <property type="entry name" value="PYRIDOXINE-5-PHOSPHATE OXIDASE"/>
    <property type="match status" value="1"/>
</dbReference>
<dbReference type="Pfam" id="PF10590">
    <property type="entry name" value="PNP_phzG_C"/>
    <property type="match status" value="1"/>
</dbReference>
<feature type="binding site" evidence="5">
    <location>
        <position position="211"/>
    </location>
    <ligand>
        <name>FMN</name>
        <dbReference type="ChEBI" id="CHEBI:58210"/>
    </ligand>
</feature>
<keyword evidence="4" id="KW-0560">Oxidoreductase</keyword>
<keyword evidence="3 5" id="KW-0288">FMN</keyword>
<evidence type="ECO:0000256" key="4">
    <source>
        <dbReference type="ARBA" id="ARBA00023002"/>
    </source>
</evidence>
<dbReference type="InterPro" id="IPR012349">
    <property type="entry name" value="Split_barrel_FMN-bd"/>
</dbReference>
<comment type="similarity">
    <text evidence="1">Belongs to the pyridoxamine 5'-phosphate oxidase family.</text>
</comment>
<organism evidence="8 9">
    <name type="scientific">Actinocatenispora comari</name>
    <dbReference type="NCBI Taxonomy" id="2807577"/>
    <lineage>
        <taxon>Bacteria</taxon>
        <taxon>Bacillati</taxon>
        <taxon>Actinomycetota</taxon>
        <taxon>Actinomycetes</taxon>
        <taxon>Micromonosporales</taxon>
        <taxon>Micromonosporaceae</taxon>
        <taxon>Actinocatenispora</taxon>
    </lineage>
</organism>
<dbReference type="Pfam" id="PF01243">
    <property type="entry name" value="PNPOx_N"/>
    <property type="match status" value="1"/>
</dbReference>
<evidence type="ECO:0000313" key="9">
    <source>
        <dbReference type="Proteomes" id="UP000614996"/>
    </source>
</evidence>
<accession>A0A8J4AG10</accession>
<dbReference type="InterPro" id="IPR000659">
    <property type="entry name" value="Pyridox_Oxase"/>
</dbReference>
<dbReference type="Proteomes" id="UP000614996">
    <property type="component" value="Unassembled WGS sequence"/>
</dbReference>
<evidence type="ECO:0000256" key="2">
    <source>
        <dbReference type="ARBA" id="ARBA00022630"/>
    </source>
</evidence>
<dbReference type="InterPro" id="IPR011576">
    <property type="entry name" value="Pyridox_Oxase_N"/>
</dbReference>
<dbReference type="PANTHER" id="PTHR10851:SF0">
    <property type="entry name" value="PYRIDOXINE-5'-PHOSPHATE OXIDASE"/>
    <property type="match status" value="1"/>
</dbReference>
<dbReference type="AlphaFoldDB" id="A0A8J4AG10"/>
<sequence>MIADRPGWQTAAVSLRQLLRALPVFDRPLPPFDPSTAPPEPTALFRDWLTAAIDAGEPEPHTMTIATADASGLPDSRVLILKDLTADGFCFASESGSAKGRQLAANPQAALGFHWKLTGRQVRVRGSVHPADAATNAADFAARPLGSRAASLLGRQSEVLADPAELDEALRGAYDTLDTAPDTVAPQHTVYLVRPATVEFWQGDAARRHVRLRYRRDGDGWRTDLLWP</sequence>
<name>A0A8J4AG10_9ACTN</name>